<dbReference type="Gene3D" id="1.20.120.680">
    <property type="entry name" value="Formiminotetrahydrofolate cyclodeaminase monomer, up-and-down helical bundle"/>
    <property type="match status" value="1"/>
</dbReference>
<organism evidence="2 3">
    <name type="scientific">Vallitalea guaymasensis</name>
    <dbReference type="NCBI Taxonomy" id="1185412"/>
    <lineage>
        <taxon>Bacteria</taxon>
        <taxon>Bacillati</taxon>
        <taxon>Bacillota</taxon>
        <taxon>Clostridia</taxon>
        <taxon>Lachnospirales</taxon>
        <taxon>Vallitaleaceae</taxon>
        <taxon>Vallitalea</taxon>
    </lineage>
</organism>
<dbReference type="InterPro" id="IPR007044">
    <property type="entry name" value="Cyclodeamin/CycHdrlase"/>
</dbReference>
<dbReference type="EMBL" id="CP058561">
    <property type="protein sequence ID" value="QUH30824.1"/>
    <property type="molecule type" value="Genomic_DNA"/>
</dbReference>
<protein>
    <submittedName>
        <fullName evidence="2">Cyclodeaminase/cyclohydrolase family protein</fullName>
    </submittedName>
</protein>
<name>A0A8J8MD29_9FIRM</name>
<dbReference type="Pfam" id="PF04961">
    <property type="entry name" value="FTCD_C"/>
    <property type="match status" value="1"/>
</dbReference>
<accession>A0A8J8MD29</accession>
<evidence type="ECO:0000313" key="3">
    <source>
        <dbReference type="Proteomes" id="UP000677305"/>
    </source>
</evidence>
<reference evidence="2 3" key="1">
    <citation type="submission" date="2020-07" db="EMBL/GenBank/DDBJ databases">
        <title>Vallitalea guaymasensis genome.</title>
        <authorList>
            <person name="Postec A."/>
        </authorList>
    </citation>
    <scope>NUCLEOTIDE SEQUENCE [LARGE SCALE GENOMIC DNA]</scope>
    <source>
        <strain evidence="2 3">Ra1766G1</strain>
    </source>
</reference>
<dbReference type="GO" id="GO:0003824">
    <property type="term" value="F:catalytic activity"/>
    <property type="evidence" value="ECO:0007669"/>
    <property type="project" value="InterPro"/>
</dbReference>
<gene>
    <name evidence="2" type="ORF">HYG85_18630</name>
</gene>
<sequence>MLIDKSVSQFLDATASNDPVPGGGSIAASSGATAAALVEMVANLTIGKKKYEDVNDEMKEISKKANDLRQQLLKYIDIDSEAFNRVMNAYKLPKDTEEQKIVRKMTIQNAMKYAASVPLEVAKKSYDIMELSMRVVESGNKNAVTDGAVSAMMARTAVLSAIYNVKINLSSIKDNIYVEKVDSEVSWLEMNVNSKEKEILGKVEL</sequence>
<dbReference type="SUPFAM" id="SSF101262">
    <property type="entry name" value="Methenyltetrahydrofolate cyclohydrolase-like"/>
    <property type="match status" value="1"/>
</dbReference>
<dbReference type="OrthoDB" id="7959174at2"/>
<dbReference type="RefSeq" id="WP_113671463.1">
    <property type="nucleotide sequence ID" value="NZ_CP058561.1"/>
</dbReference>
<evidence type="ECO:0000259" key="1">
    <source>
        <dbReference type="Pfam" id="PF04961"/>
    </source>
</evidence>
<keyword evidence="3" id="KW-1185">Reference proteome</keyword>
<dbReference type="AlphaFoldDB" id="A0A8J8MD29"/>
<proteinExistence type="predicted"/>
<dbReference type="KEGG" id="vgu:HYG85_18630"/>
<evidence type="ECO:0000313" key="2">
    <source>
        <dbReference type="EMBL" id="QUH30824.1"/>
    </source>
</evidence>
<dbReference type="InterPro" id="IPR036178">
    <property type="entry name" value="Formintransfe-cycloase-like_sf"/>
</dbReference>
<dbReference type="Proteomes" id="UP000677305">
    <property type="component" value="Chromosome"/>
</dbReference>
<feature type="domain" description="Cyclodeaminase/cyclohydrolase" evidence="1">
    <location>
        <begin position="6"/>
        <end position="185"/>
    </location>
</feature>